<reference evidence="1 2" key="1">
    <citation type="submission" date="2024-04" db="EMBL/GenBank/DDBJ databases">
        <authorList>
            <person name="Waldvogel A.-M."/>
            <person name="Schoenle A."/>
        </authorList>
    </citation>
    <scope>NUCLEOTIDE SEQUENCE [LARGE SCALE GENOMIC DNA]</scope>
</reference>
<accession>A0AAV2J8X2</accession>
<dbReference type="AlphaFoldDB" id="A0AAV2J8X2"/>
<dbReference type="Proteomes" id="UP001497482">
    <property type="component" value="Chromosome 11"/>
</dbReference>
<sequence length="101" mass="10670">MLGDPDTSKPHHSTSPWWRRRRACLIECKAADVLQLESVLISVSCEPVASSGLDRTGGVGGVGCAGRPGLCSDTKPKPAVAKHLDPRHKARATFSLSHVGS</sequence>
<gene>
    <name evidence="1" type="ORF">KC01_LOCUS5802</name>
</gene>
<dbReference type="EMBL" id="OZ035833">
    <property type="protein sequence ID" value="CAL1574018.1"/>
    <property type="molecule type" value="Genomic_DNA"/>
</dbReference>
<keyword evidence="2" id="KW-1185">Reference proteome</keyword>
<organism evidence="1 2">
    <name type="scientific">Knipowitschia caucasica</name>
    <name type="common">Caucasian dwarf goby</name>
    <name type="synonym">Pomatoschistus caucasicus</name>
    <dbReference type="NCBI Taxonomy" id="637954"/>
    <lineage>
        <taxon>Eukaryota</taxon>
        <taxon>Metazoa</taxon>
        <taxon>Chordata</taxon>
        <taxon>Craniata</taxon>
        <taxon>Vertebrata</taxon>
        <taxon>Euteleostomi</taxon>
        <taxon>Actinopterygii</taxon>
        <taxon>Neopterygii</taxon>
        <taxon>Teleostei</taxon>
        <taxon>Neoteleostei</taxon>
        <taxon>Acanthomorphata</taxon>
        <taxon>Gobiaria</taxon>
        <taxon>Gobiiformes</taxon>
        <taxon>Gobioidei</taxon>
        <taxon>Gobiidae</taxon>
        <taxon>Gobiinae</taxon>
        <taxon>Knipowitschia</taxon>
    </lineage>
</organism>
<evidence type="ECO:0000313" key="1">
    <source>
        <dbReference type="EMBL" id="CAL1574018.1"/>
    </source>
</evidence>
<evidence type="ECO:0000313" key="2">
    <source>
        <dbReference type="Proteomes" id="UP001497482"/>
    </source>
</evidence>
<name>A0AAV2J8X2_KNICA</name>
<protein>
    <submittedName>
        <fullName evidence="1">Uncharacterized protein</fullName>
    </submittedName>
</protein>
<proteinExistence type="predicted"/>